<evidence type="ECO:0000256" key="2">
    <source>
        <dbReference type="SAM" id="Phobius"/>
    </source>
</evidence>
<dbReference type="GO" id="GO:0005840">
    <property type="term" value="C:ribosome"/>
    <property type="evidence" value="ECO:0007669"/>
    <property type="project" value="EnsemblFungi"/>
</dbReference>
<dbReference type="HOGENOM" id="CLU_009985_0_0_1"/>
<dbReference type="SMART" id="SM01272">
    <property type="entry name" value="LsmAD"/>
    <property type="match status" value="1"/>
</dbReference>
<dbReference type="GO" id="GO:1904262">
    <property type="term" value="P:negative regulation of TORC1 signaling"/>
    <property type="evidence" value="ECO:0007669"/>
    <property type="project" value="EnsemblFungi"/>
</dbReference>
<dbReference type="GO" id="GO:0042149">
    <property type="term" value="P:cellular response to glucose starvation"/>
    <property type="evidence" value="ECO:0007669"/>
    <property type="project" value="EnsemblFungi"/>
</dbReference>
<feature type="region of interest" description="Disordered" evidence="1">
    <location>
        <begin position="608"/>
        <end position="636"/>
    </location>
</feature>
<dbReference type="Pfam" id="PF06741">
    <property type="entry name" value="LsmAD"/>
    <property type="match status" value="1"/>
</dbReference>
<dbReference type="GO" id="GO:0045727">
    <property type="term" value="P:positive regulation of translation"/>
    <property type="evidence" value="ECO:0007669"/>
    <property type="project" value="EnsemblFungi"/>
</dbReference>
<dbReference type="InParanoid" id="G8JUU3"/>
<dbReference type="OrthoDB" id="2275718at2759"/>
<feature type="transmembrane region" description="Helical" evidence="2">
    <location>
        <begin position="47"/>
        <end position="65"/>
    </location>
</feature>
<evidence type="ECO:0000259" key="3">
    <source>
        <dbReference type="SMART" id="SM01272"/>
    </source>
</evidence>
<dbReference type="GO" id="GO:0010494">
    <property type="term" value="C:cytoplasmic stress granule"/>
    <property type="evidence" value="ECO:0007669"/>
    <property type="project" value="EnsemblFungi"/>
</dbReference>
<dbReference type="EMBL" id="CP002502">
    <property type="protein sequence ID" value="AET40422.1"/>
    <property type="molecule type" value="Genomic_DNA"/>
</dbReference>
<reference evidence="5" key="1">
    <citation type="journal article" date="2012" name="G3 (Bethesda)">
        <title>Pichia sorbitophila, an interspecies yeast hybrid reveals early steps of genome resolution following polyploidization.</title>
        <authorList>
            <person name="Leh Louis V."/>
            <person name="Despons L."/>
            <person name="Friedrich A."/>
            <person name="Martin T."/>
            <person name="Durrens P."/>
            <person name="Casaregola S."/>
            <person name="Neuveglise C."/>
            <person name="Fairhead C."/>
            <person name="Marck C."/>
            <person name="Cruz J.A."/>
            <person name="Straub M.L."/>
            <person name="Kugler V."/>
            <person name="Sacerdot C."/>
            <person name="Uzunov Z."/>
            <person name="Thierry A."/>
            <person name="Weiss S."/>
            <person name="Bleykasten C."/>
            <person name="De Montigny J."/>
            <person name="Jacques N."/>
            <person name="Jung P."/>
            <person name="Lemaire M."/>
            <person name="Mallet S."/>
            <person name="Morel G."/>
            <person name="Richard G.F."/>
            <person name="Sarkar A."/>
            <person name="Savel G."/>
            <person name="Schacherer J."/>
            <person name="Seret M.L."/>
            <person name="Talla E."/>
            <person name="Samson G."/>
            <person name="Jubin C."/>
            <person name="Poulain J."/>
            <person name="Vacherie B."/>
            <person name="Barbe V."/>
            <person name="Pelletier E."/>
            <person name="Sherman D.J."/>
            <person name="Westhof E."/>
            <person name="Weissenbach J."/>
            <person name="Baret P.V."/>
            <person name="Wincker P."/>
            <person name="Gaillardin C."/>
            <person name="Dujon B."/>
            <person name="Souciet J.L."/>
        </authorList>
    </citation>
    <scope>NUCLEOTIDE SEQUENCE [LARGE SCALE GENOMIC DNA]</scope>
    <source>
        <strain evidence="5">CBS 270.75 / DBVPG 7215 / KCTC 17166 / NRRL Y-17582</strain>
    </source>
</reference>
<dbReference type="GO" id="GO:0003729">
    <property type="term" value="F:mRNA binding"/>
    <property type="evidence" value="ECO:0007669"/>
    <property type="project" value="TreeGrafter"/>
</dbReference>
<dbReference type="PANTHER" id="PTHR12854:SF7">
    <property type="entry name" value="ATAXIN-2 HOMOLOG"/>
    <property type="match status" value="1"/>
</dbReference>
<organism evidence="4 5">
    <name type="scientific">Eremothecium cymbalariae (strain CBS 270.75 / DBVPG 7215 / KCTC 17166 / NRRL Y-17582)</name>
    <name type="common">Yeast</name>
    <dbReference type="NCBI Taxonomy" id="931890"/>
    <lineage>
        <taxon>Eukaryota</taxon>
        <taxon>Fungi</taxon>
        <taxon>Dikarya</taxon>
        <taxon>Ascomycota</taxon>
        <taxon>Saccharomycotina</taxon>
        <taxon>Saccharomycetes</taxon>
        <taxon>Saccharomycetales</taxon>
        <taxon>Saccharomycetaceae</taxon>
        <taxon>Eremothecium</taxon>
    </lineage>
</organism>
<dbReference type="Proteomes" id="UP000006790">
    <property type="component" value="Chromosome 6"/>
</dbReference>
<dbReference type="InterPro" id="IPR009604">
    <property type="entry name" value="LsmAD_domain"/>
</dbReference>
<feature type="region of interest" description="Disordered" evidence="1">
    <location>
        <begin position="293"/>
        <end position="340"/>
    </location>
</feature>
<keyword evidence="5" id="KW-1185">Reference proteome</keyword>
<dbReference type="eggNOG" id="KOG2375">
    <property type="taxonomic scope" value="Eukaryota"/>
</dbReference>
<feature type="region of interest" description="Disordered" evidence="1">
    <location>
        <begin position="1"/>
        <end position="30"/>
    </location>
</feature>
<name>G8JUU3_ERECY</name>
<protein>
    <recommendedName>
        <fullName evidence="3">LsmAD domain-containing protein</fullName>
    </recommendedName>
</protein>
<dbReference type="KEGG" id="erc:Ecym_6014"/>
<dbReference type="STRING" id="931890.G8JUU3"/>
<evidence type="ECO:0000313" key="4">
    <source>
        <dbReference type="EMBL" id="AET40422.1"/>
    </source>
</evidence>
<dbReference type="InterPro" id="IPR025852">
    <property type="entry name" value="SM_dom_ATX"/>
</dbReference>
<dbReference type="GO" id="GO:0043007">
    <property type="term" value="P:maintenance of rDNA"/>
    <property type="evidence" value="ECO:0007669"/>
    <property type="project" value="EnsemblFungi"/>
</dbReference>
<dbReference type="GO" id="GO:0044877">
    <property type="term" value="F:protein-containing complex binding"/>
    <property type="evidence" value="ECO:0007669"/>
    <property type="project" value="EnsemblFungi"/>
</dbReference>
<dbReference type="Pfam" id="PF14438">
    <property type="entry name" value="SM-ATX"/>
    <property type="match status" value="1"/>
</dbReference>
<dbReference type="FunCoup" id="G8JUU3">
    <property type="interactions" value="104"/>
</dbReference>
<sequence length="693" mass="76411">MKGNLNRRKENGFIPSSIGRNPSEANGSSSFYETEDVRKAFNDRMNYLFINSIGATVIVTVSSGVKYSGIMVACNPVTSNGVDVLLKFPKVIDKGIDEEDMSSLSEQLAETLLIEGEDVAELELKDIDLSLDEKWEQARKKQAEGQKTKGKEEEGSRNAFKTDIDISGTATELKERDLEKWAPDEEAFALEESLEDSAGDWDQFAVNEQKFGIISTFDEHLYTTKINKGDPNYEARLKEADRIAKEIESQGVVGNVHLAEERGLIIDDSGMDEEDKYSGVDRRGDELLAQLKMNAKPATGRPSKYVPPSLRSEPHHTDPAIISSTKKGRSPPISKSPVDKKFELDDLKKFSEKFKVPYKMPDEVKHILKKNEETKSPTSLKVNPSLPPKPTPQPTATSSTSTPVAPATKSISRNSKPSTPASSKAELRRNSNKFGTQGGHTPVSSPSNGRANTYRRRNNTSFFADDIPRGMKKDFKRNFNMFLKSKDVYNAKAKEFHNTENKSMEPFLIERPYITTPTWINTMEKSYKSLFPDERTAIQKAQIRLQQRTMNSMSGNMTMGSIPGMMALPVGPGGPQSTPFMASPGMFMPFQPQPMFYPPVPQMITIMGGPGDERRSNTHSPSPGASSPHGAPAFINGATPMTPFGYPASFQPMMAPLGAATGNGAGGPNGGGSNYKGHYHHHGSNGTRYHRHR</sequence>
<gene>
    <name evidence="4" type="ordered locus">Ecym_6014</name>
</gene>
<dbReference type="GeneID" id="11472154"/>
<feature type="compositionally biased region" description="Low complexity" evidence="1">
    <location>
        <begin position="394"/>
        <end position="410"/>
    </location>
</feature>
<feature type="compositionally biased region" description="Low complexity" evidence="1">
    <location>
        <begin position="619"/>
        <end position="633"/>
    </location>
</feature>
<feature type="compositionally biased region" description="Polar residues" evidence="1">
    <location>
        <begin position="18"/>
        <end position="30"/>
    </location>
</feature>
<evidence type="ECO:0000313" key="5">
    <source>
        <dbReference type="Proteomes" id="UP000006790"/>
    </source>
</evidence>
<evidence type="ECO:0000256" key="1">
    <source>
        <dbReference type="SAM" id="MobiDB-lite"/>
    </source>
</evidence>
<dbReference type="PANTHER" id="PTHR12854">
    <property type="entry name" value="ATAXIN 2-RELATED"/>
    <property type="match status" value="1"/>
</dbReference>
<dbReference type="OMA" id="YFTAPTW"/>
<proteinExistence type="predicted"/>
<feature type="compositionally biased region" description="Polar residues" evidence="1">
    <location>
        <begin position="411"/>
        <end position="422"/>
    </location>
</feature>
<dbReference type="GO" id="GO:1901524">
    <property type="term" value="P:regulation of mitophagy"/>
    <property type="evidence" value="ECO:0007669"/>
    <property type="project" value="EnsemblFungi"/>
</dbReference>
<feature type="compositionally biased region" description="Polar residues" evidence="1">
    <location>
        <begin position="442"/>
        <end position="451"/>
    </location>
</feature>
<dbReference type="GO" id="GO:0005829">
    <property type="term" value="C:cytosol"/>
    <property type="evidence" value="ECO:0007669"/>
    <property type="project" value="EnsemblFungi"/>
</dbReference>
<accession>G8JUU3</accession>
<feature type="compositionally biased region" description="Gly residues" evidence="1">
    <location>
        <begin position="665"/>
        <end position="674"/>
    </location>
</feature>
<feature type="region of interest" description="Disordered" evidence="1">
    <location>
        <begin position="369"/>
        <end position="455"/>
    </location>
</feature>
<dbReference type="GO" id="GO:0034063">
    <property type="term" value="P:stress granule assembly"/>
    <property type="evidence" value="ECO:0007669"/>
    <property type="project" value="EnsemblFungi"/>
</dbReference>
<feature type="region of interest" description="Disordered" evidence="1">
    <location>
        <begin position="665"/>
        <end position="693"/>
    </location>
</feature>
<dbReference type="InterPro" id="IPR045117">
    <property type="entry name" value="ATXN2-like"/>
</dbReference>
<keyword evidence="2" id="KW-1133">Transmembrane helix</keyword>
<dbReference type="RefSeq" id="XP_003647239.1">
    <property type="nucleotide sequence ID" value="XM_003647191.1"/>
</dbReference>
<feature type="compositionally biased region" description="Basic residues" evidence="1">
    <location>
        <begin position="677"/>
        <end position="693"/>
    </location>
</feature>
<keyword evidence="2" id="KW-0472">Membrane</keyword>
<keyword evidence="2" id="KW-0812">Transmembrane</keyword>
<dbReference type="AlphaFoldDB" id="G8JUU3"/>
<feature type="domain" description="LsmAD" evidence="3">
    <location>
        <begin position="211"/>
        <end position="283"/>
    </location>
</feature>